<evidence type="ECO:0000313" key="2">
    <source>
        <dbReference type="EMBL" id="KQH84664.1"/>
    </source>
</evidence>
<dbReference type="PANTHER" id="PTHR19328">
    <property type="entry name" value="HEDGEHOG-INTERACTING PROTEIN"/>
    <property type="match status" value="1"/>
</dbReference>
<feature type="domain" description="Glucose/Sorbosone dehydrogenase" evidence="1">
    <location>
        <begin position="22"/>
        <end position="343"/>
    </location>
</feature>
<evidence type="ECO:0000313" key="3">
    <source>
        <dbReference type="Proteomes" id="UP000051221"/>
    </source>
</evidence>
<organism evidence="2 3">
    <name type="scientific">Vibrio furnissii</name>
    <dbReference type="NCBI Taxonomy" id="29494"/>
    <lineage>
        <taxon>Bacteria</taxon>
        <taxon>Pseudomonadati</taxon>
        <taxon>Pseudomonadota</taxon>
        <taxon>Gammaproteobacteria</taxon>
        <taxon>Vibrionales</taxon>
        <taxon>Vibrionaceae</taxon>
        <taxon>Vibrio</taxon>
    </lineage>
</organism>
<proteinExistence type="predicted"/>
<gene>
    <name evidence="2" type="ORF">AMR76_17845</name>
</gene>
<accession>A0A0Q2UVW8</accession>
<dbReference type="Gene3D" id="2.120.10.30">
    <property type="entry name" value="TolB, C-terminal domain"/>
    <property type="match status" value="1"/>
</dbReference>
<dbReference type="Proteomes" id="UP000051221">
    <property type="component" value="Unassembled WGS sequence"/>
</dbReference>
<reference evidence="2 3" key="1">
    <citation type="submission" date="2015-08" db="EMBL/GenBank/DDBJ databases">
        <title>Antibacterial properties of a collection of Vibrionaceae strains.</title>
        <authorList>
            <person name="Giubergia S."/>
        </authorList>
    </citation>
    <scope>NUCLEOTIDE SEQUENCE [LARGE SCALE GENOMIC DNA]</scope>
    <source>
        <strain evidence="2 3">S0821</strain>
    </source>
</reference>
<dbReference type="InParanoid" id="A0A0Q2UVW8"/>
<sequence>MWLCSFNAATWEAEKVMSGLLVPWGMSFVSNDQLLVTERNGDIVLVDLKTQAKTSLLHVASVAANGQGGLLDVALSPHDPTMFYFTYSKQHDSGVDTTLAMANWDGKTVTAWRDVLITVSNSTTTRHFGSRIAFDATHLYFTIGDRGMRPNGQDRRTHAGSVLRLNLDGTTPDDNPFAGNPNAQAQIWSYGHRNPQGLYYDAPSQTLWEIEHGPRGGDEINLIRKGANYGWATTSYGKEYWGPVSVGDSEEADGIDSPRKVYIPSIAPSGLLLYRGERYPQLNGKLLTGALKLTHINVITLDDNQSAIEKTRLLESLNERIRDIRRSPDDWIYFSTDSGNIYRLKP</sequence>
<dbReference type="FunCoup" id="A0A0Q2UVW8">
    <property type="interactions" value="76"/>
</dbReference>
<dbReference type="InterPro" id="IPR011042">
    <property type="entry name" value="6-blade_b-propeller_TolB-like"/>
</dbReference>
<dbReference type="SUPFAM" id="SSF50952">
    <property type="entry name" value="Soluble quinoprotein glucose dehydrogenase"/>
    <property type="match status" value="1"/>
</dbReference>
<dbReference type="InterPro" id="IPR011041">
    <property type="entry name" value="Quinoprot_gluc/sorb_DH_b-prop"/>
</dbReference>
<comment type="caution">
    <text evidence="2">The sequence shown here is derived from an EMBL/GenBank/DDBJ whole genome shotgun (WGS) entry which is preliminary data.</text>
</comment>
<keyword evidence="3" id="KW-1185">Reference proteome</keyword>
<dbReference type="AlphaFoldDB" id="A0A0Q2UVW8"/>
<name>A0A0Q2UVW8_VIBFU</name>
<protein>
    <submittedName>
        <fullName evidence="2">Dehydrogenase</fullName>
    </submittedName>
</protein>
<dbReference type="Pfam" id="PF07995">
    <property type="entry name" value="GSDH"/>
    <property type="match status" value="1"/>
</dbReference>
<evidence type="ECO:0000259" key="1">
    <source>
        <dbReference type="Pfam" id="PF07995"/>
    </source>
</evidence>
<dbReference type="PANTHER" id="PTHR19328:SF75">
    <property type="entry name" value="ALDOSE SUGAR DEHYDROGENASE YLII"/>
    <property type="match status" value="1"/>
</dbReference>
<dbReference type="InterPro" id="IPR012938">
    <property type="entry name" value="Glc/Sorbosone_DH"/>
</dbReference>
<dbReference type="EMBL" id="LKHS01000017">
    <property type="protein sequence ID" value="KQH84664.1"/>
    <property type="molecule type" value="Genomic_DNA"/>
</dbReference>